<sequence>MRPSRNSKYEDTIAVENCLFHVTLVKSDASNSETLVFENFHRDETFSLVKFSESQTPLKVIDGLILELEANVVIAR</sequence>
<protein>
    <submittedName>
        <fullName evidence="1">Uncharacterized protein</fullName>
    </submittedName>
</protein>
<dbReference type="EMBL" id="JAHYIQ010000050">
    <property type="protein sequence ID" value="KAK1117530.1"/>
    <property type="molecule type" value="Genomic_DNA"/>
</dbReference>
<keyword evidence="2" id="KW-1185">Reference proteome</keyword>
<dbReference type="Proteomes" id="UP001177670">
    <property type="component" value="Unassembled WGS sequence"/>
</dbReference>
<name>A0AA40FEG6_9HYME</name>
<organism evidence="1 2">
    <name type="scientific">Melipona bicolor</name>
    <dbReference type="NCBI Taxonomy" id="60889"/>
    <lineage>
        <taxon>Eukaryota</taxon>
        <taxon>Metazoa</taxon>
        <taxon>Ecdysozoa</taxon>
        <taxon>Arthropoda</taxon>
        <taxon>Hexapoda</taxon>
        <taxon>Insecta</taxon>
        <taxon>Pterygota</taxon>
        <taxon>Neoptera</taxon>
        <taxon>Endopterygota</taxon>
        <taxon>Hymenoptera</taxon>
        <taxon>Apocrita</taxon>
        <taxon>Aculeata</taxon>
        <taxon>Apoidea</taxon>
        <taxon>Anthophila</taxon>
        <taxon>Apidae</taxon>
        <taxon>Melipona</taxon>
    </lineage>
</organism>
<comment type="caution">
    <text evidence="1">The sequence shown here is derived from an EMBL/GenBank/DDBJ whole genome shotgun (WGS) entry which is preliminary data.</text>
</comment>
<accession>A0AA40FEG6</accession>
<dbReference type="AlphaFoldDB" id="A0AA40FEG6"/>
<gene>
    <name evidence="1" type="ORF">K0M31_016565</name>
</gene>
<reference evidence="1" key="1">
    <citation type="submission" date="2021-10" db="EMBL/GenBank/DDBJ databases">
        <title>Melipona bicolor Genome sequencing and assembly.</title>
        <authorList>
            <person name="Araujo N.S."/>
            <person name="Arias M.C."/>
        </authorList>
    </citation>
    <scope>NUCLEOTIDE SEQUENCE</scope>
    <source>
        <strain evidence="1">USP_2M_L1-L4_2017</strain>
        <tissue evidence="1">Whole body</tissue>
    </source>
</reference>
<evidence type="ECO:0000313" key="2">
    <source>
        <dbReference type="Proteomes" id="UP001177670"/>
    </source>
</evidence>
<evidence type="ECO:0000313" key="1">
    <source>
        <dbReference type="EMBL" id="KAK1117530.1"/>
    </source>
</evidence>
<proteinExistence type="predicted"/>